<dbReference type="EMBL" id="BMAU01021229">
    <property type="protein sequence ID" value="GFY01541.1"/>
    <property type="molecule type" value="Genomic_DNA"/>
</dbReference>
<sequence>MHHGEKKGAIASRRLDFYLLVRGRNYALRLVELSRWWGMVVWRMGASLDVTCSRLRVTRSMAKSLFVAFGSAVAQWSRYRIMAGMSLVRTQYH</sequence>
<reference evidence="1" key="1">
    <citation type="submission" date="2020-08" db="EMBL/GenBank/DDBJ databases">
        <title>Multicomponent nature underlies the extraordinary mechanical properties of spider dragline silk.</title>
        <authorList>
            <person name="Kono N."/>
            <person name="Nakamura H."/>
            <person name="Mori M."/>
            <person name="Yoshida Y."/>
            <person name="Ohtoshi R."/>
            <person name="Malay A.D."/>
            <person name="Moran D.A.P."/>
            <person name="Tomita M."/>
            <person name="Numata K."/>
            <person name="Arakawa K."/>
        </authorList>
    </citation>
    <scope>NUCLEOTIDE SEQUENCE</scope>
</reference>
<organism evidence="1 2">
    <name type="scientific">Trichonephila clavipes</name>
    <name type="common">Golden silk orbweaver</name>
    <name type="synonym">Nephila clavipes</name>
    <dbReference type="NCBI Taxonomy" id="2585209"/>
    <lineage>
        <taxon>Eukaryota</taxon>
        <taxon>Metazoa</taxon>
        <taxon>Ecdysozoa</taxon>
        <taxon>Arthropoda</taxon>
        <taxon>Chelicerata</taxon>
        <taxon>Arachnida</taxon>
        <taxon>Araneae</taxon>
        <taxon>Araneomorphae</taxon>
        <taxon>Entelegynae</taxon>
        <taxon>Araneoidea</taxon>
        <taxon>Nephilidae</taxon>
        <taxon>Trichonephila</taxon>
    </lineage>
</organism>
<accession>A0A8X6RVS4</accession>
<evidence type="ECO:0000313" key="1">
    <source>
        <dbReference type="EMBL" id="GFY01541.1"/>
    </source>
</evidence>
<proteinExistence type="predicted"/>
<comment type="caution">
    <text evidence="1">The sequence shown here is derived from an EMBL/GenBank/DDBJ whole genome shotgun (WGS) entry which is preliminary data.</text>
</comment>
<keyword evidence="2" id="KW-1185">Reference proteome</keyword>
<dbReference type="Proteomes" id="UP000887159">
    <property type="component" value="Unassembled WGS sequence"/>
</dbReference>
<evidence type="ECO:0000313" key="2">
    <source>
        <dbReference type="Proteomes" id="UP000887159"/>
    </source>
</evidence>
<name>A0A8X6RVS4_TRICX</name>
<protein>
    <submittedName>
        <fullName evidence="1">Uncharacterized protein</fullName>
    </submittedName>
</protein>
<gene>
    <name evidence="1" type="ORF">TNCV_2607251</name>
</gene>
<dbReference type="AlphaFoldDB" id="A0A8X6RVS4"/>